<sequence length="174" mass="18788">MNKNDPTDSALAAIASIFAPTRPPEEGEQGEQGEQGADAAADQPHADQAGDQPADADRTTEAADAEPEPAPDPGIDGYSRSGPGPLDSLRFKWTARRDDDGEYYVDETIGYASRPISSGPIPRDQVIAFIDERESAARQRFDALRSDMMRGASERGQQRHDVHSDSDSDIESES</sequence>
<gene>
    <name evidence="2" type="ordered locus">RPE_2503</name>
</gene>
<evidence type="ECO:0000313" key="2">
    <source>
        <dbReference type="EMBL" id="ABJ06441.1"/>
    </source>
</evidence>
<dbReference type="EMBL" id="CP000463">
    <property type="protein sequence ID" value="ABJ06441.1"/>
    <property type="molecule type" value="Genomic_DNA"/>
</dbReference>
<organism evidence="2">
    <name type="scientific">Rhodopseudomonas palustris (strain BisA53)</name>
    <dbReference type="NCBI Taxonomy" id="316055"/>
    <lineage>
        <taxon>Bacteria</taxon>
        <taxon>Pseudomonadati</taxon>
        <taxon>Pseudomonadota</taxon>
        <taxon>Alphaproteobacteria</taxon>
        <taxon>Hyphomicrobiales</taxon>
        <taxon>Nitrobacteraceae</taxon>
        <taxon>Rhodopseudomonas</taxon>
    </lineage>
</organism>
<feature type="region of interest" description="Disordered" evidence="1">
    <location>
        <begin position="1"/>
        <end position="97"/>
    </location>
</feature>
<reference evidence="2" key="1">
    <citation type="submission" date="2006-09" db="EMBL/GenBank/DDBJ databases">
        <title>Complete sequence of Rhodopseudomonas palustris BisA53.</title>
        <authorList>
            <consortium name="US DOE Joint Genome Institute"/>
            <person name="Copeland A."/>
            <person name="Lucas S."/>
            <person name="Lapidus A."/>
            <person name="Barry K."/>
            <person name="Detter J.C."/>
            <person name="Glavina del Rio T."/>
            <person name="Hammon N."/>
            <person name="Israni S."/>
            <person name="Dalin E."/>
            <person name="Tice H."/>
            <person name="Pitluck S."/>
            <person name="Chain P."/>
            <person name="Malfatti S."/>
            <person name="Shin M."/>
            <person name="Vergez L."/>
            <person name="Schmutz J."/>
            <person name="Larimer F."/>
            <person name="Land M."/>
            <person name="Hauser L."/>
            <person name="Pelletier D.A."/>
            <person name="Kyrpides N."/>
            <person name="Kim E."/>
            <person name="Harwood C.S."/>
            <person name="Oda Y."/>
            <person name="Richardson P."/>
        </authorList>
    </citation>
    <scope>NUCLEOTIDE SEQUENCE [LARGE SCALE GENOMIC DNA]</scope>
    <source>
        <strain evidence="2">BisA53</strain>
    </source>
</reference>
<protein>
    <submittedName>
        <fullName evidence="2">Uncharacterized protein</fullName>
    </submittedName>
</protein>
<dbReference type="eggNOG" id="ENOG5030VHG">
    <property type="taxonomic scope" value="Bacteria"/>
</dbReference>
<dbReference type="HOGENOM" id="CLU_110603_0_0_5"/>
<feature type="compositionally biased region" description="Basic and acidic residues" evidence="1">
    <location>
        <begin position="148"/>
        <end position="166"/>
    </location>
</feature>
<dbReference type="OrthoDB" id="8264817at2"/>
<name>Q07NP3_RHOP5</name>
<dbReference type="KEGG" id="rpe:RPE_2503"/>
<feature type="region of interest" description="Disordered" evidence="1">
    <location>
        <begin position="148"/>
        <end position="174"/>
    </location>
</feature>
<proteinExistence type="predicted"/>
<feature type="compositionally biased region" description="Low complexity" evidence="1">
    <location>
        <begin position="32"/>
        <end position="53"/>
    </location>
</feature>
<dbReference type="AlphaFoldDB" id="Q07NP3"/>
<evidence type="ECO:0000256" key="1">
    <source>
        <dbReference type="SAM" id="MobiDB-lite"/>
    </source>
</evidence>
<accession>Q07NP3</accession>